<dbReference type="InterPro" id="IPR037175">
    <property type="entry name" value="KFase_sf"/>
</dbReference>
<evidence type="ECO:0000313" key="3">
    <source>
        <dbReference type="Proteomes" id="UP000025229"/>
    </source>
</evidence>
<evidence type="ECO:0000313" key="2">
    <source>
        <dbReference type="EMBL" id="MDX5893043.1"/>
    </source>
</evidence>
<dbReference type="STRING" id="42256.RradSPS_0346"/>
<dbReference type="Proteomes" id="UP000025229">
    <property type="component" value="Chromosome"/>
</dbReference>
<dbReference type="GO" id="GO:0019441">
    <property type="term" value="P:L-tryptophan catabolic process to kynurenine"/>
    <property type="evidence" value="ECO:0007669"/>
    <property type="project" value="InterPro"/>
</dbReference>
<gene>
    <name evidence="1" type="ORF">RradSPS_0346</name>
    <name evidence="2" type="ORF">SIL72_03260</name>
</gene>
<reference evidence="1 3" key="1">
    <citation type="submission" date="2014-03" db="EMBL/GenBank/DDBJ databases">
        <title>Complete genome sequence of the Radio-Resistant Rubrobacter radiotolerans RSPS-4.</title>
        <authorList>
            <person name="Egas C.C."/>
            <person name="Barroso C.C."/>
            <person name="Froufe H.J.C."/>
            <person name="Pacheco J.J."/>
            <person name="Albuquerque L.L."/>
            <person name="da Costa M.M.S."/>
        </authorList>
    </citation>
    <scope>NUCLEOTIDE SEQUENCE [LARGE SCALE GENOMIC DNA]</scope>
    <source>
        <strain evidence="1 3">RSPS-4</strain>
    </source>
</reference>
<dbReference type="PANTHER" id="PTHR31118">
    <property type="entry name" value="CYCLASE-LIKE PROTEIN 2"/>
    <property type="match status" value="1"/>
</dbReference>
<dbReference type="KEGG" id="rrd:RradSPS_0346"/>
<dbReference type="SUPFAM" id="SSF102198">
    <property type="entry name" value="Putative cyclase"/>
    <property type="match status" value="1"/>
</dbReference>
<dbReference type="GO" id="GO:0004061">
    <property type="term" value="F:arylformamidase activity"/>
    <property type="evidence" value="ECO:0007669"/>
    <property type="project" value="InterPro"/>
</dbReference>
<dbReference type="Pfam" id="PF04199">
    <property type="entry name" value="Cyclase"/>
    <property type="match status" value="1"/>
</dbReference>
<proteinExistence type="predicted"/>
<accession>A0A023X0Q0</accession>
<dbReference type="eggNOG" id="COG1878">
    <property type="taxonomic scope" value="Bacteria"/>
</dbReference>
<dbReference type="RefSeq" id="WP_198024527.1">
    <property type="nucleotide sequence ID" value="NZ_CP007514.1"/>
</dbReference>
<sequence length="220" mass="23096">MGRIARIIDLSHRVAPGITVFPGDPEVEFEAAASLATDGVNVTRLHLGSHSGTHVDAPSHFIEGAAGIDEIDPKVFVGPAVLVDLRKKGEREPVTPEDLAPYVGRLGAGVIAVLHTGWDRFWGTSRYLDHPYLSPDAARTLVASGVRAVATDALNVDETRPDGDGEYPAHREILGAGGVIAENLTNLAGVDFPDPLVSLLPVKLAATDGAPARAVALELI</sequence>
<dbReference type="Proteomes" id="UP001281130">
    <property type="component" value="Unassembled WGS sequence"/>
</dbReference>
<dbReference type="EMBL" id="CP007514">
    <property type="protein sequence ID" value="AHY45629.1"/>
    <property type="molecule type" value="Genomic_DNA"/>
</dbReference>
<keyword evidence="3" id="KW-1185">Reference proteome</keyword>
<name>A0A023X0Q0_RUBRA</name>
<organism evidence="1 3">
    <name type="scientific">Rubrobacter radiotolerans</name>
    <name type="common">Arthrobacter radiotolerans</name>
    <dbReference type="NCBI Taxonomy" id="42256"/>
    <lineage>
        <taxon>Bacteria</taxon>
        <taxon>Bacillati</taxon>
        <taxon>Actinomycetota</taxon>
        <taxon>Rubrobacteria</taxon>
        <taxon>Rubrobacterales</taxon>
        <taxon>Rubrobacteraceae</taxon>
        <taxon>Rubrobacter</taxon>
    </lineage>
</organism>
<dbReference type="PATRIC" id="fig|42256.3.peg.352"/>
<dbReference type="Gene3D" id="3.50.30.50">
    <property type="entry name" value="Putative cyclase"/>
    <property type="match status" value="1"/>
</dbReference>
<dbReference type="HOGENOM" id="CLU_030671_3_0_11"/>
<reference evidence="2" key="2">
    <citation type="submission" date="2023-11" db="EMBL/GenBank/DDBJ databases">
        <title>MicrobeMod: A computational toolkit for identifying prokaryotic methylation and restriction-modification with nanopore sequencing.</title>
        <authorList>
            <person name="Crits-Christoph A."/>
            <person name="Kang S.C."/>
            <person name="Lee H."/>
            <person name="Ostrov N."/>
        </authorList>
    </citation>
    <scope>NUCLEOTIDE SEQUENCE</scope>
    <source>
        <strain evidence="2">ATCC 51242</strain>
    </source>
</reference>
<dbReference type="InterPro" id="IPR007325">
    <property type="entry name" value="KFase/CYL"/>
</dbReference>
<dbReference type="EC" id="3.5.-.-" evidence="2"/>
<dbReference type="EMBL" id="JAWXXX010000001">
    <property type="protein sequence ID" value="MDX5893043.1"/>
    <property type="molecule type" value="Genomic_DNA"/>
</dbReference>
<dbReference type="PANTHER" id="PTHR31118:SF32">
    <property type="entry name" value="KYNURENINE FORMAMIDASE"/>
    <property type="match status" value="1"/>
</dbReference>
<dbReference type="AlphaFoldDB" id="A0A023X0Q0"/>
<keyword evidence="1" id="KW-0378">Hydrolase</keyword>
<protein>
    <submittedName>
        <fullName evidence="2">Cyclase family protein</fullName>
        <ecNumber evidence="2">3.5.-.-</ecNumber>
    </submittedName>
    <submittedName>
        <fullName evidence="1">Putative metal-dependent hydrolase</fullName>
    </submittedName>
</protein>
<evidence type="ECO:0000313" key="1">
    <source>
        <dbReference type="EMBL" id="AHY45629.1"/>
    </source>
</evidence>